<feature type="transmembrane region" description="Helical" evidence="1">
    <location>
        <begin position="85"/>
        <end position="104"/>
    </location>
</feature>
<evidence type="ECO:0000313" key="3">
    <source>
        <dbReference type="Proteomes" id="UP001596395"/>
    </source>
</evidence>
<keyword evidence="1" id="KW-0472">Membrane</keyword>
<comment type="caution">
    <text evidence="2">The sequence shown here is derived from an EMBL/GenBank/DDBJ whole genome shotgun (WGS) entry which is preliminary data.</text>
</comment>
<feature type="transmembrane region" description="Helical" evidence="1">
    <location>
        <begin position="34"/>
        <end position="50"/>
    </location>
</feature>
<sequence>MQPRTRAVYGAVLLGLGVLMAVFVTGAWAEPGTASYVALFGLAGVLYITSARPPASVESHHLWGAGEASIGLAFFAMAVSGALDAVPWVVAVLVGTLIGVTQVWQGARRVRGVDDPGGSWSW</sequence>
<accession>A0ABD5VAW6</accession>
<protein>
    <recommendedName>
        <fullName evidence="4">SPW repeat-containing protein</fullName>
    </recommendedName>
</protein>
<dbReference type="Proteomes" id="UP001596395">
    <property type="component" value="Unassembled WGS sequence"/>
</dbReference>
<keyword evidence="1" id="KW-1133">Transmembrane helix</keyword>
<proteinExistence type="predicted"/>
<feature type="transmembrane region" description="Helical" evidence="1">
    <location>
        <begin position="7"/>
        <end position="28"/>
    </location>
</feature>
<evidence type="ECO:0008006" key="4">
    <source>
        <dbReference type="Google" id="ProtNLM"/>
    </source>
</evidence>
<keyword evidence="1" id="KW-0812">Transmembrane</keyword>
<dbReference type="InterPro" id="IPR058307">
    <property type="entry name" value="DUF7994"/>
</dbReference>
<dbReference type="Pfam" id="PF25957">
    <property type="entry name" value="DUF7994"/>
    <property type="match status" value="1"/>
</dbReference>
<name>A0ABD5VAW6_9EURY</name>
<feature type="transmembrane region" description="Helical" evidence="1">
    <location>
        <begin position="62"/>
        <end position="79"/>
    </location>
</feature>
<gene>
    <name evidence="2" type="ORF">ACFQGB_06855</name>
</gene>
<evidence type="ECO:0000313" key="2">
    <source>
        <dbReference type="EMBL" id="MFC6952579.1"/>
    </source>
</evidence>
<dbReference type="EMBL" id="JBHSXN010000001">
    <property type="protein sequence ID" value="MFC6952579.1"/>
    <property type="molecule type" value="Genomic_DNA"/>
</dbReference>
<keyword evidence="3" id="KW-1185">Reference proteome</keyword>
<reference evidence="2 3" key="1">
    <citation type="journal article" date="2019" name="Int. J. Syst. Evol. Microbiol.">
        <title>The Global Catalogue of Microorganisms (GCM) 10K type strain sequencing project: providing services to taxonomists for standard genome sequencing and annotation.</title>
        <authorList>
            <consortium name="The Broad Institute Genomics Platform"/>
            <consortium name="The Broad Institute Genome Sequencing Center for Infectious Disease"/>
            <person name="Wu L."/>
            <person name="Ma J."/>
        </authorList>
    </citation>
    <scope>NUCLEOTIDE SEQUENCE [LARGE SCALE GENOMIC DNA]</scope>
    <source>
        <strain evidence="2 3">GX26</strain>
    </source>
</reference>
<dbReference type="RefSeq" id="WP_336349546.1">
    <property type="nucleotide sequence ID" value="NZ_JAZAQL010000001.1"/>
</dbReference>
<evidence type="ECO:0000256" key="1">
    <source>
        <dbReference type="SAM" id="Phobius"/>
    </source>
</evidence>
<organism evidence="2 3">
    <name type="scientific">Halorubellus litoreus</name>
    <dbReference type="NCBI Taxonomy" id="755308"/>
    <lineage>
        <taxon>Archaea</taxon>
        <taxon>Methanobacteriati</taxon>
        <taxon>Methanobacteriota</taxon>
        <taxon>Stenosarchaea group</taxon>
        <taxon>Halobacteria</taxon>
        <taxon>Halobacteriales</taxon>
        <taxon>Halorubellaceae</taxon>
        <taxon>Halorubellus</taxon>
    </lineage>
</organism>
<dbReference type="AlphaFoldDB" id="A0ABD5VAW6"/>